<dbReference type="AlphaFoldDB" id="A0A9Q1FP55"/>
<feature type="region of interest" description="Disordered" evidence="1">
    <location>
        <begin position="133"/>
        <end position="222"/>
    </location>
</feature>
<dbReference type="EMBL" id="JAINUF010000004">
    <property type="protein sequence ID" value="KAJ8363493.1"/>
    <property type="molecule type" value="Genomic_DNA"/>
</dbReference>
<reference evidence="2" key="1">
    <citation type="journal article" date="2023" name="Science">
        <title>Genome structures resolve the early diversification of teleost fishes.</title>
        <authorList>
            <person name="Parey E."/>
            <person name="Louis A."/>
            <person name="Montfort J."/>
            <person name="Bouchez O."/>
            <person name="Roques C."/>
            <person name="Iampietro C."/>
            <person name="Lluch J."/>
            <person name="Castinel A."/>
            <person name="Donnadieu C."/>
            <person name="Desvignes T."/>
            <person name="Floi Bucao C."/>
            <person name="Jouanno E."/>
            <person name="Wen M."/>
            <person name="Mejri S."/>
            <person name="Dirks R."/>
            <person name="Jansen H."/>
            <person name="Henkel C."/>
            <person name="Chen W.J."/>
            <person name="Zahm M."/>
            <person name="Cabau C."/>
            <person name="Klopp C."/>
            <person name="Thompson A.W."/>
            <person name="Robinson-Rechavi M."/>
            <person name="Braasch I."/>
            <person name="Lecointre G."/>
            <person name="Bobe J."/>
            <person name="Postlethwait J.H."/>
            <person name="Berthelot C."/>
            <person name="Roest Crollius H."/>
            <person name="Guiguen Y."/>
        </authorList>
    </citation>
    <scope>NUCLEOTIDE SEQUENCE</scope>
    <source>
        <strain evidence="2">WJC10195</strain>
    </source>
</reference>
<dbReference type="Proteomes" id="UP001152622">
    <property type="component" value="Chromosome 4"/>
</dbReference>
<keyword evidence="3" id="KW-1185">Reference proteome</keyword>
<gene>
    <name evidence="2" type="ORF">SKAU_G00123240</name>
</gene>
<evidence type="ECO:0000313" key="2">
    <source>
        <dbReference type="EMBL" id="KAJ8363493.1"/>
    </source>
</evidence>
<proteinExistence type="predicted"/>
<evidence type="ECO:0000313" key="3">
    <source>
        <dbReference type="Proteomes" id="UP001152622"/>
    </source>
</evidence>
<comment type="caution">
    <text evidence="2">The sequence shown here is derived from an EMBL/GenBank/DDBJ whole genome shotgun (WGS) entry which is preliminary data.</text>
</comment>
<sequence length="222" mass="23665">MCLTKGVAECLRLGDGAVGSGESRLSVYNARHPGDLLTKADGGCRCAPDIQPLLEEHCGRDSNAGQPPDTKVITHSRTFPHSPTHKGTSPYLHAVISRAVIQLSQMAEGLERSRKELGLFSSKRVTKGAADAVEMRGLGPDREQPHTQPRLRPAKRQSENSFADTIGKAVWSASRSGHGTLSDSGCKITPARRGTGHGLSPSSHFPNYPHRSGDQGAEGKST</sequence>
<dbReference type="OrthoDB" id="5919166at2759"/>
<accession>A0A9Q1FP55</accession>
<protein>
    <submittedName>
        <fullName evidence="2">Uncharacterized protein</fullName>
    </submittedName>
</protein>
<evidence type="ECO:0000256" key="1">
    <source>
        <dbReference type="SAM" id="MobiDB-lite"/>
    </source>
</evidence>
<organism evidence="2 3">
    <name type="scientific">Synaphobranchus kaupii</name>
    <name type="common">Kaup's arrowtooth eel</name>
    <dbReference type="NCBI Taxonomy" id="118154"/>
    <lineage>
        <taxon>Eukaryota</taxon>
        <taxon>Metazoa</taxon>
        <taxon>Chordata</taxon>
        <taxon>Craniata</taxon>
        <taxon>Vertebrata</taxon>
        <taxon>Euteleostomi</taxon>
        <taxon>Actinopterygii</taxon>
        <taxon>Neopterygii</taxon>
        <taxon>Teleostei</taxon>
        <taxon>Anguilliformes</taxon>
        <taxon>Synaphobranchidae</taxon>
        <taxon>Synaphobranchus</taxon>
    </lineage>
</organism>
<name>A0A9Q1FP55_SYNKA</name>
<feature type="compositionally biased region" description="Polar residues" evidence="1">
    <location>
        <begin position="173"/>
        <end position="183"/>
    </location>
</feature>